<feature type="binding site" evidence="8">
    <location>
        <position position="310"/>
    </location>
    <ligand>
        <name>Zn(2+)</name>
        <dbReference type="ChEBI" id="CHEBI:29105"/>
    </ligand>
</feature>
<dbReference type="PANTHER" id="PTHR46499:SF1">
    <property type="entry name" value="QUEUINE TRNA-RIBOSYLTRANSFERASE"/>
    <property type="match status" value="1"/>
</dbReference>
<dbReference type="UniPathway" id="UPA00392"/>
<evidence type="ECO:0000256" key="3">
    <source>
        <dbReference type="ARBA" id="ARBA00022679"/>
    </source>
</evidence>
<feature type="binding site" evidence="8">
    <location>
        <begin position="92"/>
        <end position="96"/>
    </location>
    <ligand>
        <name>substrate</name>
    </ligand>
</feature>
<dbReference type="Proteomes" id="UP000252387">
    <property type="component" value="Unassembled WGS sequence"/>
</dbReference>
<dbReference type="OrthoDB" id="9805417at2"/>
<keyword evidence="5 8" id="KW-0479">Metal-binding</keyword>
<dbReference type="NCBIfam" id="TIGR00449">
    <property type="entry name" value="tgt_general"/>
    <property type="match status" value="1"/>
</dbReference>
<dbReference type="InterPro" id="IPR004803">
    <property type="entry name" value="TGT"/>
</dbReference>
<sequence length="380" mass="41929">MTSLRFDLHATDGAARRGRLTFARGTVETPAFMPVGTYGSVKAMTPRDVTEIGAEIILGNTFHLFLRPGLEVIGKFGGLHRFIGWDKPILTDSGGFQVFSLAHKRRITEEGVTFASPVDGSKVFLSPEVSMRIQATLDSDIAMIFDECTPYPATEKVAGDSMELSLRWAERSRRAFDELQRVDARPPNALFGIVQGSVYENLRRRSAAGLVDIGFDGYAVGGLAVGEPEAERNHALDFTVPLLPADKPRYLMGVGRPEDIVEAVRRGIDMFDCVMPTRNARNGFLFTAEGTLRIRNAKFAADTGVIEEGCDCYACSHGFSRAYLRHLDRCNEILGSQLATMHNLRYYQRLMAGLRGAIASRKLESFVAEFYARRQGAAVS</sequence>
<dbReference type="RefSeq" id="WP_114341213.1">
    <property type="nucleotide sequence ID" value="NZ_QFWQ01000003.1"/>
</dbReference>
<dbReference type="SUPFAM" id="SSF51713">
    <property type="entry name" value="tRNA-guanine transglycosylase"/>
    <property type="match status" value="1"/>
</dbReference>
<evidence type="ECO:0000256" key="6">
    <source>
        <dbReference type="ARBA" id="ARBA00022785"/>
    </source>
</evidence>
<evidence type="ECO:0000256" key="1">
    <source>
        <dbReference type="ARBA" id="ARBA00004691"/>
    </source>
</evidence>
<feature type="domain" description="tRNA-guanine(15) transglycosylase-like" evidence="9">
    <location>
        <begin position="14"/>
        <end position="375"/>
    </location>
</feature>
<proteinExistence type="inferred from homology"/>
<gene>
    <name evidence="8" type="primary">tgt</name>
    <name evidence="10" type="ORF">DEO45_05205</name>
</gene>
<evidence type="ECO:0000256" key="7">
    <source>
        <dbReference type="ARBA" id="ARBA00050112"/>
    </source>
</evidence>
<dbReference type="HAMAP" id="MF_00168">
    <property type="entry name" value="Q_tRNA_Tgt"/>
    <property type="match status" value="1"/>
</dbReference>
<evidence type="ECO:0000313" key="10">
    <source>
        <dbReference type="EMBL" id="RCS31134.1"/>
    </source>
</evidence>
<dbReference type="InterPro" id="IPR036511">
    <property type="entry name" value="TGT-like_sf"/>
</dbReference>
<dbReference type="GO" id="GO:0005829">
    <property type="term" value="C:cytosol"/>
    <property type="evidence" value="ECO:0007669"/>
    <property type="project" value="TreeGrafter"/>
</dbReference>
<organism evidence="10 11">
    <name type="scientific">Rhodanobacter denitrificans</name>
    <dbReference type="NCBI Taxonomy" id="666685"/>
    <lineage>
        <taxon>Bacteria</taxon>
        <taxon>Pseudomonadati</taxon>
        <taxon>Pseudomonadota</taxon>
        <taxon>Gammaproteobacteria</taxon>
        <taxon>Lysobacterales</taxon>
        <taxon>Rhodanobacteraceae</taxon>
        <taxon>Rhodanobacter</taxon>
    </lineage>
</organism>
<reference evidence="10 11" key="1">
    <citation type="submission" date="2018-05" db="EMBL/GenBank/DDBJ databases">
        <title>Draft genome sequence of Rhodanobacter denitrificans Yn1 isolated from gold copper mine.</title>
        <authorList>
            <person name="Yang N."/>
            <person name="Mazhar H.S."/>
            <person name="Rensing C."/>
        </authorList>
    </citation>
    <scope>NUCLEOTIDE SEQUENCE [LARGE SCALE GENOMIC DNA]</scope>
    <source>
        <strain evidence="10 11">Yn1</strain>
    </source>
</reference>
<protein>
    <recommendedName>
        <fullName evidence="8">Queuine tRNA-ribosyltransferase</fullName>
        <ecNumber evidence="8">2.4.2.29</ecNumber>
    </recommendedName>
    <alternativeName>
        <fullName evidence="8">Guanine insertion enzyme</fullName>
    </alternativeName>
    <alternativeName>
        <fullName evidence="8">tRNA-guanine transglycosylase</fullName>
    </alternativeName>
</protein>
<keyword evidence="2 8" id="KW-0328">Glycosyltransferase</keyword>
<comment type="caution">
    <text evidence="10">The sequence shown here is derived from an EMBL/GenBank/DDBJ whole genome shotgun (WGS) entry which is preliminary data.</text>
</comment>
<comment type="subunit">
    <text evidence="8">Homodimer. Within each dimer, one monomer is responsible for RNA recognition and catalysis, while the other monomer binds to the replacement base PreQ1.</text>
</comment>
<keyword evidence="11" id="KW-1185">Reference proteome</keyword>
<dbReference type="GO" id="GO:0008616">
    <property type="term" value="P:tRNA queuosine(34) biosynthetic process"/>
    <property type="evidence" value="ECO:0007669"/>
    <property type="project" value="UniProtKB-UniRule"/>
</dbReference>
<dbReference type="Pfam" id="PF01702">
    <property type="entry name" value="TGT"/>
    <property type="match status" value="1"/>
</dbReference>
<feature type="binding site" evidence="8">
    <location>
        <position position="195"/>
    </location>
    <ligand>
        <name>substrate</name>
    </ligand>
</feature>
<dbReference type="GO" id="GO:0046872">
    <property type="term" value="F:metal ion binding"/>
    <property type="evidence" value="ECO:0007669"/>
    <property type="project" value="UniProtKB-KW"/>
</dbReference>
<keyword evidence="4 8" id="KW-0819">tRNA processing</keyword>
<dbReference type="NCBIfam" id="TIGR00430">
    <property type="entry name" value="Q_tRNA_tgt"/>
    <property type="match status" value="1"/>
</dbReference>
<feature type="binding site" evidence="8">
    <location>
        <position position="312"/>
    </location>
    <ligand>
        <name>Zn(2+)</name>
        <dbReference type="ChEBI" id="CHEBI:29105"/>
    </ligand>
</feature>
<comment type="catalytic activity">
    <reaction evidence="7 8">
        <text>7-aminomethyl-7-carbaguanine + guanosine(34) in tRNA = 7-aminomethyl-7-carbaguanosine(34) in tRNA + guanine</text>
        <dbReference type="Rhea" id="RHEA:24104"/>
        <dbReference type="Rhea" id="RHEA-COMP:10341"/>
        <dbReference type="Rhea" id="RHEA-COMP:10342"/>
        <dbReference type="ChEBI" id="CHEBI:16235"/>
        <dbReference type="ChEBI" id="CHEBI:58703"/>
        <dbReference type="ChEBI" id="CHEBI:74269"/>
        <dbReference type="ChEBI" id="CHEBI:82833"/>
        <dbReference type="EC" id="2.4.2.29"/>
    </reaction>
</comment>
<feature type="active site" description="Nucleophile" evidence="8">
    <location>
        <position position="272"/>
    </location>
</feature>
<feature type="binding site" evidence="8">
    <location>
        <position position="315"/>
    </location>
    <ligand>
        <name>Zn(2+)</name>
        <dbReference type="ChEBI" id="CHEBI:29105"/>
    </ligand>
</feature>
<name>A0A368KGU3_9GAMM</name>
<dbReference type="FunFam" id="3.20.20.105:FF:000001">
    <property type="entry name" value="Queuine tRNA-ribosyltransferase"/>
    <property type="match status" value="1"/>
</dbReference>
<accession>A0A368KGU3</accession>
<comment type="function">
    <text evidence="8">Catalyzes the base-exchange of a guanine (G) residue with the queuine precursor 7-aminomethyl-7-deazaguanine (PreQ1) at position 34 (anticodon wobble position) in tRNAs with GU(N) anticodons (tRNA-Asp, -Asn, -His and -Tyr). Catalysis occurs through a double-displacement mechanism. The nucleophile active site attacks the C1' of nucleotide 34 to detach the guanine base from the RNA, forming a covalent enzyme-RNA intermediate. The proton acceptor active site deprotonates the incoming PreQ1, allowing a nucleophilic attack on the C1' of the ribose to form the product. After dissociation, two additional enzymatic reactions on the tRNA convert PreQ1 to queuine (Q), resulting in the hypermodified nucleoside queuosine (7-(((4,5-cis-dihydroxy-2-cyclopenten-1-yl)amino)methyl)-7-deazaguanosine).</text>
</comment>
<comment type="cofactor">
    <cofactor evidence="8">
        <name>Zn(2+)</name>
        <dbReference type="ChEBI" id="CHEBI:29105"/>
    </cofactor>
    <text evidence="8">Binds 1 zinc ion per subunit.</text>
</comment>
<comment type="similarity">
    <text evidence="8">Belongs to the queuine tRNA-ribosyltransferase family.</text>
</comment>
<evidence type="ECO:0000256" key="2">
    <source>
        <dbReference type="ARBA" id="ARBA00022676"/>
    </source>
</evidence>
<evidence type="ECO:0000313" key="11">
    <source>
        <dbReference type="Proteomes" id="UP000252387"/>
    </source>
</evidence>
<feature type="binding site" evidence="8">
    <location>
        <position position="146"/>
    </location>
    <ligand>
        <name>substrate</name>
    </ligand>
</feature>
<keyword evidence="6 8" id="KW-0671">Queuosine biosynthesis</keyword>
<dbReference type="EC" id="2.4.2.29" evidence="8"/>
<dbReference type="EMBL" id="QFWQ01000003">
    <property type="protein sequence ID" value="RCS31134.1"/>
    <property type="molecule type" value="Genomic_DNA"/>
</dbReference>
<feature type="region of interest" description="RNA binding" evidence="8">
    <location>
        <begin position="253"/>
        <end position="259"/>
    </location>
</feature>
<dbReference type="InterPro" id="IPR050076">
    <property type="entry name" value="ArchSynthase1/Queuine_TRR"/>
</dbReference>
<evidence type="ECO:0000256" key="8">
    <source>
        <dbReference type="HAMAP-Rule" id="MF_00168"/>
    </source>
</evidence>
<evidence type="ECO:0000256" key="5">
    <source>
        <dbReference type="ARBA" id="ARBA00022723"/>
    </source>
</evidence>
<feature type="binding site" evidence="8">
    <location>
        <position position="342"/>
    </location>
    <ligand>
        <name>Zn(2+)</name>
        <dbReference type="ChEBI" id="CHEBI:29105"/>
    </ligand>
</feature>
<feature type="active site" description="Proton acceptor" evidence="8">
    <location>
        <position position="92"/>
    </location>
</feature>
<evidence type="ECO:0000256" key="4">
    <source>
        <dbReference type="ARBA" id="ARBA00022694"/>
    </source>
</evidence>
<keyword evidence="3 8" id="KW-0808">Transferase</keyword>
<dbReference type="PANTHER" id="PTHR46499">
    <property type="entry name" value="QUEUINE TRNA-RIBOSYLTRANSFERASE"/>
    <property type="match status" value="1"/>
</dbReference>
<dbReference type="InterPro" id="IPR002616">
    <property type="entry name" value="tRNA_ribo_trans-like"/>
</dbReference>
<comment type="pathway">
    <text evidence="1 8">tRNA modification; tRNA-queuosine biosynthesis.</text>
</comment>
<dbReference type="AlphaFoldDB" id="A0A368KGU3"/>
<dbReference type="Gene3D" id="3.20.20.105">
    <property type="entry name" value="Queuine tRNA-ribosyltransferase-like"/>
    <property type="match status" value="1"/>
</dbReference>
<dbReference type="GO" id="GO:0008479">
    <property type="term" value="F:tRNA-guanosine(34) queuine transglycosylase activity"/>
    <property type="evidence" value="ECO:0007669"/>
    <property type="project" value="UniProtKB-UniRule"/>
</dbReference>
<keyword evidence="8" id="KW-0862">Zinc</keyword>
<feature type="binding site" evidence="8">
    <location>
        <position position="222"/>
    </location>
    <ligand>
        <name>substrate</name>
    </ligand>
</feature>
<evidence type="ECO:0000259" key="9">
    <source>
        <dbReference type="Pfam" id="PF01702"/>
    </source>
</evidence>
<feature type="region of interest" description="RNA binding; important for wobble base 34 recognition" evidence="8">
    <location>
        <begin position="277"/>
        <end position="281"/>
    </location>
</feature>